<feature type="domain" description="Histidine kinase" evidence="4">
    <location>
        <begin position="636"/>
        <end position="854"/>
    </location>
</feature>
<dbReference type="InterPro" id="IPR004358">
    <property type="entry name" value="Sig_transdc_His_kin-like_C"/>
</dbReference>
<dbReference type="SMART" id="SM00086">
    <property type="entry name" value="PAC"/>
    <property type="match status" value="1"/>
</dbReference>
<dbReference type="Proteomes" id="UP000662747">
    <property type="component" value="Chromosome"/>
</dbReference>
<keyword evidence="8" id="KW-1185">Reference proteome</keyword>
<dbReference type="CDD" id="cd00082">
    <property type="entry name" value="HisKA"/>
    <property type="match status" value="1"/>
</dbReference>
<dbReference type="EC" id="2.7.13.3" evidence="2"/>
<dbReference type="InterPro" id="IPR000700">
    <property type="entry name" value="PAS-assoc_C"/>
</dbReference>
<evidence type="ECO:0000256" key="3">
    <source>
        <dbReference type="ARBA" id="ARBA00022553"/>
    </source>
</evidence>
<dbReference type="RefSeq" id="WP_206723699.1">
    <property type="nucleotide sequence ID" value="NZ_CP071090.1"/>
</dbReference>
<evidence type="ECO:0000256" key="2">
    <source>
        <dbReference type="ARBA" id="ARBA00012438"/>
    </source>
</evidence>
<dbReference type="InterPro" id="IPR036890">
    <property type="entry name" value="HATPase_C_sf"/>
</dbReference>
<dbReference type="Gene3D" id="3.30.450.40">
    <property type="match status" value="2"/>
</dbReference>
<dbReference type="InterPro" id="IPR035965">
    <property type="entry name" value="PAS-like_dom_sf"/>
</dbReference>
<organism evidence="7 8">
    <name type="scientific">Pyxidicoccus parkwayensis</name>
    <dbReference type="NCBI Taxonomy" id="2813578"/>
    <lineage>
        <taxon>Bacteria</taxon>
        <taxon>Pseudomonadati</taxon>
        <taxon>Myxococcota</taxon>
        <taxon>Myxococcia</taxon>
        <taxon>Myxococcales</taxon>
        <taxon>Cystobacterineae</taxon>
        <taxon>Myxococcaceae</taxon>
        <taxon>Pyxidicoccus</taxon>
    </lineage>
</organism>
<dbReference type="CDD" id="cd00130">
    <property type="entry name" value="PAS"/>
    <property type="match status" value="1"/>
</dbReference>
<evidence type="ECO:0000313" key="7">
    <source>
        <dbReference type="EMBL" id="QSQ22122.1"/>
    </source>
</evidence>
<dbReference type="SMART" id="SM00065">
    <property type="entry name" value="GAF"/>
    <property type="match status" value="2"/>
</dbReference>
<dbReference type="PROSITE" id="PS50109">
    <property type="entry name" value="HIS_KIN"/>
    <property type="match status" value="1"/>
</dbReference>
<dbReference type="CDD" id="cd00075">
    <property type="entry name" value="HATPase"/>
    <property type="match status" value="1"/>
</dbReference>
<dbReference type="SUPFAM" id="SSF55785">
    <property type="entry name" value="PYP-like sensor domain (PAS domain)"/>
    <property type="match status" value="2"/>
</dbReference>
<sequence>MFESPLIATEDVSFAERERLRAVLRLLPVGVFIADAHGRLLETNAAAEAIWGRPPLVDDISGYREYAAWLPDTGRRLEAHEWGMARALLHGETVLNQEVDIVAFDGARRTILNSATPLYGADGMLLGAVAVNVDITERKVAERAEAFLSSASRLLAESLEWEPTLKAVARLATHAWADYCLLDVLGEDGTLHRLALFARDAGRQPLLDRAMPYPARMGSDTVMARAIAEGRSMLVQDITPEWLASHARNAEHLRMMQELGPRSMLALPLVRGERRFGLITLISTSQARRYTPRDLAYAEEFARRAALAVDSARLYREAREALRARDASLALLESFFAASPVGMAFMDRELRYAHINPVLAALNGVPPEEHMGRTPSEVLGPMAAPFEVALRRVLSTGEPLADQPTVDPRPGEPRHYTATYFPVRVHGETLGVGATVREVTEQKREEERLRFLANATVRLSASLDWRTTLSNVTELLVDQLADYCTVDIVAQDGVGLERVEARAREAPTQQMLREALRYAPPPGVRTAVRRVLETGQPELASELDAAALDALAVSPEHRRLMESLSPRSMMFVPLMARGRTLGVVSVVSQSASRRYGARDLVFLEDLAARAALAVDNAWLYRELGSAVTARDEFVAIATHELRTPMSALHLQLTSLQRATERGAPVSPERLKQGLASAKRQAERLNHLVAHLFDVTRISTGHLVLEREELDVSALVHRLVTRMEDALAAAGCAPVLHTDTPVRCHVDKLRLEQVVMNLLSNAMKYAPGQPVEVSVESSDRLAVITVRDWGPGIPREAQARIFERFERATGEHARASLGLGLYISRQIARAHGGELTVEDPPEGPGARFVLQLPRE</sequence>
<dbReference type="PANTHER" id="PTHR45569">
    <property type="entry name" value="SENSOR PROTEIN KDPD"/>
    <property type="match status" value="1"/>
</dbReference>
<dbReference type="Pfam" id="PF02518">
    <property type="entry name" value="HATPase_c"/>
    <property type="match status" value="1"/>
</dbReference>
<dbReference type="Pfam" id="PF00512">
    <property type="entry name" value="HisKA"/>
    <property type="match status" value="1"/>
</dbReference>
<dbReference type="InterPro" id="IPR003018">
    <property type="entry name" value="GAF"/>
</dbReference>
<keyword evidence="3" id="KW-0597">Phosphoprotein</keyword>
<dbReference type="SUPFAM" id="SSF47384">
    <property type="entry name" value="Homodimeric domain of signal transducing histidine kinase"/>
    <property type="match status" value="1"/>
</dbReference>
<dbReference type="PROSITE" id="PS50113">
    <property type="entry name" value="PAC"/>
    <property type="match status" value="1"/>
</dbReference>
<gene>
    <name evidence="7" type="ORF">JY651_44480</name>
</gene>
<dbReference type="Pfam" id="PF01590">
    <property type="entry name" value="GAF"/>
    <property type="match status" value="2"/>
</dbReference>
<dbReference type="InterPro" id="IPR052023">
    <property type="entry name" value="Histidine_kinase_KdpD"/>
</dbReference>
<dbReference type="InterPro" id="IPR013656">
    <property type="entry name" value="PAS_4"/>
</dbReference>
<reference evidence="7 8" key="1">
    <citation type="submission" date="2021-02" db="EMBL/GenBank/DDBJ databases">
        <title>De Novo genome assembly of isolated myxobacteria.</title>
        <authorList>
            <person name="Stevens D.C."/>
        </authorList>
    </citation>
    <scope>NUCLEOTIDE SEQUENCE [LARGE SCALE GENOMIC DNA]</scope>
    <source>
        <strain evidence="8">SCPEA02</strain>
    </source>
</reference>
<evidence type="ECO:0000259" key="5">
    <source>
        <dbReference type="PROSITE" id="PS50112"/>
    </source>
</evidence>
<dbReference type="SUPFAM" id="SSF55874">
    <property type="entry name" value="ATPase domain of HSP90 chaperone/DNA topoisomerase II/histidine kinase"/>
    <property type="match status" value="1"/>
</dbReference>
<comment type="catalytic activity">
    <reaction evidence="1">
        <text>ATP + protein L-histidine = ADP + protein N-phospho-L-histidine.</text>
        <dbReference type="EC" id="2.7.13.3"/>
    </reaction>
</comment>
<dbReference type="PROSITE" id="PS50112">
    <property type="entry name" value="PAS"/>
    <property type="match status" value="1"/>
</dbReference>
<dbReference type="EMBL" id="CP071090">
    <property type="protein sequence ID" value="QSQ22122.1"/>
    <property type="molecule type" value="Genomic_DNA"/>
</dbReference>
<dbReference type="Gene3D" id="3.30.450.20">
    <property type="entry name" value="PAS domain"/>
    <property type="match status" value="2"/>
</dbReference>
<dbReference type="InterPro" id="IPR003661">
    <property type="entry name" value="HisK_dim/P_dom"/>
</dbReference>
<dbReference type="SMART" id="SM00387">
    <property type="entry name" value="HATPase_c"/>
    <property type="match status" value="1"/>
</dbReference>
<dbReference type="InterPro" id="IPR005467">
    <property type="entry name" value="His_kinase_dom"/>
</dbReference>
<evidence type="ECO:0000259" key="4">
    <source>
        <dbReference type="PROSITE" id="PS50109"/>
    </source>
</evidence>
<dbReference type="InterPro" id="IPR001610">
    <property type="entry name" value="PAC"/>
</dbReference>
<feature type="domain" description="PAC" evidence="6">
    <location>
        <begin position="95"/>
        <end position="147"/>
    </location>
</feature>
<dbReference type="InterPro" id="IPR003594">
    <property type="entry name" value="HATPase_dom"/>
</dbReference>
<dbReference type="NCBIfam" id="TIGR00229">
    <property type="entry name" value="sensory_box"/>
    <property type="match status" value="2"/>
</dbReference>
<dbReference type="Pfam" id="PF08448">
    <property type="entry name" value="PAS_4"/>
    <property type="match status" value="2"/>
</dbReference>
<evidence type="ECO:0000313" key="8">
    <source>
        <dbReference type="Proteomes" id="UP000662747"/>
    </source>
</evidence>
<dbReference type="InterPro" id="IPR000014">
    <property type="entry name" value="PAS"/>
</dbReference>
<feature type="domain" description="PAS" evidence="5">
    <location>
        <begin position="16"/>
        <end position="52"/>
    </location>
</feature>
<dbReference type="SMART" id="SM00091">
    <property type="entry name" value="PAS"/>
    <property type="match status" value="2"/>
</dbReference>
<protein>
    <recommendedName>
        <fullName evidence="2">histidine kinase</fullName>
        <ecNumber evidence="2">2.7.13.3</ecNumber>
    </recommendedName>
</protein>
<dbReference type="Gene3D" id="3.30.565.10">
    <property type="entry name" value="Histidine kinase-like ATPase, C-terminal domain"/>
    <property type="match status" value="1"/>
</dbReference>
<dbReference type="PRINTS" id="PR00344">
    <property type="entry name" value="BCTRLSENSOR"/>
</dbReference>
<dbReference type="InterPro" id="IPR029016">
    <property type="entry name" value="GAF-like_dom_sf"/>
</dbReference>
<proteinExistence type="predicted"/>
<dbReference type="SUPFAM" id="SSF55781">
    <property type="entry name" value="GAF domain-like"/>
    <property type="match status" value="2"/>
</dbReference>
<evidence type="ECO:0000256" key="1">
    <source>
        <dbReference type="ARBA" id="ARBA00000085"/>
    </source>
</evidence>
<dbReference type="SMART" id="SM00388">
    <property type="entry name" value="HisKA"/>
    <property type="match status" value="1"/>
</dbReference>
<name>A0ABX7NTC4_9BACT</name>
<evidence type="ECO:0000259" key="6">
    <source>
        <dbReference type="PROSITE" id="PS50113"/>
    </source>
</evidence>
<accession>A0ABX7NTC4</accession>
<dbReference type="Gene3D" id="1.10.287.130">
    <property type="match status" value="1"/>
</dbReference>
<dbReference type="PANTHER" id="PTHR45569:SF1">
    <property type="entry name" value="SENSOR PROTEIN KDPD"/>
    <property type="match status" value="1"/>
</dbReference>
<dbReference type="InterPro" id="IPR036097">
    <property type="entry name" value="HisK_dim/P_sf"/>
</dbReference>